<organism evidence="6 7">
    <name type="scientific">Holothuria leucospilota</name>
    <name type="common">Black long sea cucumber</name>
    <name type="synonym">Mertensiothuria leucospilota</name>
    <dbReference type="NCBI Taxonomy" id="206669"/>
    <lineage>
        <taxon>Eukaryota</taxon>
        <taxon>Metazoa</taxon>
        <taxon>Echinodermata</taxon>
        <taxon>Eleutherozoa</taxon>
        <taxon>Echinozoa</taxon>
        <taxon>Holothuroidea</taxon>
        <taxon>Aspidochirotacea</taxon>
        <taxon>Aspidochirotida</taxon>
        <taxon>Holothuriidae</taxon>
        <taxon>Holothuria</taxon>
    </lineage>
</organism>
<proteinExistence type="predicted"/>
<dbReference type="GO" id="GO:0006826">
    <property type="term" value="P:iron ion transport"/>
    <property type="evidence" value="ECO:0007669"/>
    <property type="project" value="TreeGrafter"/>
</dbReference>
<comment type="caution">
    <text evidence="6">The sequence shown here is derived from an EMBL/GenBank/DDBJ whole genome shotgun (WGS) entry which is preliminary data.</text>
</comment>
<feature type="domain" description="Transferrin-like" evidence="5">
    <location>
        <begin position="374"/>
        <end position="725"/>
    </location>
</feature>
<dbReference type="Pfam" id="PF00405">
    <property type="entry name" value="Transferrin"/>
    <property type="match status" value="2"/>
</dbReference>
<feature type="chain" id="PRO_5040301106" evidence="4">
    <location>
        <begin position="18"/>
        <end position="726"/>
    </location>
</feature>
<dbReference type="GO" id="GO:0055037">
    <property type="term" value="C:recycling endosome"/>
    <property type="evidence" value="ECO:0007669"/>
    <property type="project" value="TreeGrafter"/>
</dbReference>
<comment type="subcellular location">
    <subcellularLocation>
        <location evidence="1">Secreted</location>
    </subcellularLocation>
</comment>
<dbReference type="GO" id="GO:0005886">
    <property type="term" value="C:plasma membrane"/>
    <property type="evidence" value="ECO:0007669"/>
    <property type="project" value="TreeGrafter"/>
</dbReference>
<dbReference type="Proteomes" id="UP001152320">
    <property type="component" value="Chromosome 11"/>
</dbReference>
<keyword evidence="7" id="KW-1185">Reference proteome</keyword>
<evidence type="ECO:0000313" key="6">
    <source>
        <dbReference type="EMBL" id="KAJ8032849.1"/>
    </source>
</evidence>
<dbReference type="PROSITE" id="PS51408">
    <property type="entry name" value="TRANSFERRIN_LIKE_4"/>
    <property type="match status" value="2"/>
</dbReference>
<dbReference type="PROSITE" id="PS00205">
    <property type="entry name" value="TRANSFERRIN_LIKE_1"/>
    <property type="match status" value="1"/>
</dbReference>
<keyword evidence="2" id="KW-0964">Secreted</keyword>
<evidence type="ECO:0000256" key="3">
    <source>
        <dbReference type="ARBA" id="ARBA00022737"/>
    </source>
</evidence>
<dbReference type="SUPFAM" id="SSF53850">
    <property type="entry name" value="Periplasmic binding protein-like II"/>
    <property type="match status" value="2"/>
</dbReference>
<evidence type="ECO:0000259" key="5">
    <source>
        <dbReference type="PROSITE" id="PS51408"/>
    </source>
</evidence>
<reference evidence="6" key="1">
    <citation type="submission" date="2021-10" db="EMBL/GenBank/DDBJ databases">
        <title>Tropical sea cucumber genome reveals ecological adaptation and Cuvierian tubules defense mechanism.</title>
        <authorList>
            <person name="Chen T."/>
        </authorList>
    </citation>
    <scope>NUCLEOTIDE SEQUENCE</scope>
    <source>
        <strain evidence="6">Nanhai2018</strain>
        <tissue evidence="6">Muscle</tissue>
    </source>
</reference>
<dbReference type="InterPro" id="IPR018195">
    <property type="entry name" value="Transferrin_Fe_BS"/>
</dbReference>
<evidence type="ECO:0000256" key="2">
    <source>
        <dbReference type="ARBA" id="ARBA00022525"/>
    </source>
</evidence>
<keyword evidence="3" id="KW-0677">Repeat</keyword>
<dbReference type="OrthoDB" id="9981115at2759"/>
<dbReference type="GO" id="GO:0005615">
    <property type="term" value="C:extracellular space"/>
    <property type="evidence" value="ECO:0007669"/>
    <property type="project" value="TreeGrafter"/>
</dbReference>
<dbReference type="PANTHER" id="PTHR11485">
    <property type="entry name" value="TRANSFERRIN"/>
    <property type="match status" value="1"/>
</dbReference>
<dbReference type="EMBL" id="JAIZAY010000011">
    <property type="protein sequence ID" value="KAJ8032849.1"/>
    <property type="molecule type" value="Genomic_DNA"/>
</dbReference>
<name>A0A9Q1H4A7_HOLLE</name>
<dbReference type="PRINTS" id="PR00422">
    <property type="entry name" value="TRANSFERRIN"/>
</dbReference>
<keyword evidence="4" id="KW-0732">Signal</keyword>
<dbReference type="CDD" id="cd13529">
    <property type="entry name" value="PBP2_transferrin"/>
    <property type="match status" value="1"/>
</dbReference>
<dbReference type="FunFam" id="3.40.190.10:FF:000095">
    <property type="entry name" value="Lactotransferrin"/>
    <property type="match status" value="2"/>
</dbReference>
<protein>
    <submittedName>
        <fullName evidence="6">Melanotransferrin</fullName>
    </submittedName>
</protein>
<evidence type="ECO:0000313" key="7">
    <source>
        <dbReference type="Proteomes" id="UP001152320"/>
    </source>
</evidence>
<gene>
    <name evidence="6" type="ORF">HOLleu_22915</name>
</gene>
<dbReference type="AlphaFoldDB" id="A0A9Q1H4A7"/>
<feature type="signal peptide" evidence="4">
    <location>
        <begin position="1"/>
        <end position="17"/>
    </location>
</feature>
<dbReference type="Gene3D" id="3.40.190.10">
    <property type="entry name" value="Periplasmic binding protein-like II"/>
    <property type="match status" value="4"/>
</dbReference>
<dbReference type="PROSITE" id="PS00206">
    <property type="entry name" value="TRANSFERRIN_LIKE_2"/>
    <property type="match status" value="2"/>
</dbReference>
<feature type="domain" description="Transferrin-like" evidence="5">
    <location>
        <begin position="25"/>
        <end position="368"/>
    </location>
</feature>
<dbReference type="InterPro" id="IPR001156">
    <property type="entry name" value="Transferrin-like_dom"/>
</dbReference>
<dbReference type="GO" id="GO:0005769">
    <property type="term" value="C:early endosome"/>
    <property type="evidence" value="ECO:0007669"/>
    <property type="project" value="TreeGrafter"/>
</dbReference>
<dbReference type="SMART" id="SM00094">
    <property type="entry name" value="TR_FER"/>
    <property type="match status" value="2"/>
</dbReference>
<evidence type="ECO:0000256" key="1">
    <source>
        <dbReference type="ARBA" id="ARBA00004613"/>
    </source>
</evidence>
<accession>A0A9Q1H4A7</accession>
<evidence type="ECO:0000256" key="4">
    <source>
        <dbReference type="SAM" id="SignalP"/>
    </source>
</evidence>
<dbReference type="PROSITE" id="PS00207">
    <property type="entry name" value="TRANSFERRIN_LIKE_3"/>
    <property type="match status" value="1"/>
</dbReference>
<dbReference type="PANTHER" id="PTHR11485:SF29">
    <property type="entry name" value="TRANSFERRIN 2"/>
    <property type="match status" value="1"/>
</dbReference>
<sequence length="726" mass="78943">MLLCVLLLCLSASWVTANPVQVPVARWCTISSLEQVKCQNMSLSLKSKSLTPEIECVQKSSPEDCMKEIRGDRADLITLDGGDIYMAGKVYGMKPIMEETYSDNIRGYHGIAVVKADNPNININNLKGRKSCHTGYGRTAGWNIPVGYLLGAGHMESAGCQSSMLSAAKFFNESCAPGVRQSVPWYINEDDVDNLCAACHDNCERSGTERYNGYNGAFRCLVEGAGDVAFVKPATIYGNTNNPNGFPWAQSLQRSDFELLCQDGTRAPIEEYLTCHLAQVSPPHGVMTSGSKSQAETLQYQNLLTSAQNVFGSDTNTEPENFHMFASSVYGGSNLLFKDSAVSLSNSAATYQAFLGSDYVQSVEGLHKCPEGTIRFCIISEQELRKCEAMKKAFDEAGLTPSISCFQTQSYAECSRYIKGGYADVVALDGGDIYSAGSENGLIPILGEDYGSGDASYWAVAVVKSGSNFGINDLEGKKSCHTGIMKTSGWIVPIGLLIKNGEITVNEDCDVPEAVGDFFEQSCVPGAKSSKYDSDGTNPSSLCDLCNGENEDNCVRNTHEPYYGYSGAFRCLAEGSGDVAFVKHTTVWDNVSPNGTDDWNSSLNKGDYQLLCADGTRTDIDNYHSCNLAKVPSHALMTAGDQTENKINEMVNLFLNATKLFTNEDDSGNFKLFDSAGYTDSEGNSGKDLLFKDSTVNFLRVDPDQRTYQSWLGQEYLNAVKGIRCL</sequence>